<gene>
    <name evidence="1" type="ORF">K488DRAFT_81556</name>
</gene>
<sequence>MASAASSADPWDAPAPNSGGKNASRVQAQPVKDDWDDDDSADEDDNKKIWEDANSKNPMPQVVAASGPVASIPAAAFQGPVKILKRTNPLTQSTISSTAQASNGAPQTYAEREARYQAARQRIFAGPSDVMDKGAKSAKVTPQPLGPDKTQETTYEASFAGRRPKVRYSSPAFPASFNQALGSISIS</sequence>
<comment type="caution">
    <text evidence="1">The sequence shown here is derived from an EMBL/GenBank/DDBJ whole genome shotgun (WGS) entry which is preliminary data.</text>
</comment>
<reference evidence="1" key="2">
    <citation type="journal article" date="2022" name="New Phytol.">
        <title>Evolutionary transition to the ectomycorrhizal habit in the genomes of a hyperdiverse lineage of mushroom-forming fungi.</title>
        <authorList>
            <person name="Looney B."/>
            <person name="Miyauchi S."/>
            <person name="Morin E."/>
            <person name="Drula E."/>
            <person name="Courty P.E."/>
            <person name="Kohler A."/>
            <person name="Kuo A."/>
            <person name="LaButti K."/>
            <person name="Pangilinan J."/>
            <person name="Lipzen A."/>
            <person name="Riley R."/>
            <person name="Andreopoulos W."/>
            <person name="He G."/>
            <person name="Johnson J."/>
            <person name="Nolan M."/>
            <person name="Tritt A."/>
            <person name="Barry K.W."/>
            <person name="Grigoriev I.V."/>
            <person name="Nagy L.G."/>
            <person name="Hibbett D."/>
            <person name="Henrissat B."/>
            <person name="Matheny P.B."/>
            <person name="Labbe J."/>
            <person name="Martin F.M."/>
        </authorList>
    </citation>
    <scope>NUCLEOTIDE SEQUENCE</scope>
    <source>
        <strain evidence="1">EC-137</strain>
    </source>
</reference>
<dbReference type="Proteomes" id="UP000814128">
    <property type="component" value="Unassembled WGS sequence"/>
</dbReference>
<protein>
    <submittedName>
        <fullName evidence="1">Uncharacterized protein</fullName>
    </submittedName>
</protein>
<evidence type="ECO:0000313" key="2">
    <source>
        <dbReference type="Proteomes" id="UP000814128"/>
    </source>
</evidence>
<reference evidence="1" key="1">
    <citation type="submission" date="2021-02" db="EMBL/GenBank/DDBJ databases">
        <authorList>
            <consortium name="DOE Joint Genome Institute"/>
            <person name="Ahrendt S."/>
            <person name="Looney B.P."/>
            <person name="Miyauchi S."/>
            <person name="Morin E."/>
            <person name="Drula E."/>
            <person name="Courty P.E."/>
            <person name="Chicoki N."/>
            <person name="Fauchery L."/>
            <person name="Kohler A."/>
            <person name="Kuo A."/>
            <person name="Labutti K."/>
            <person name="Pangilinan J."/>
            <person name="Lipzen A."/>
            <person name="Riley R."/>
            <person name="Andreopoulos W."/>
            <person name="He G."/>
            <person name="Johnson J."/>
            <person name="Barry K.W."/>
            <person name="Grigoriev I.V."/>
            <person name="Nagy L."/>
            <person name="Hibbett D."/>
            <person name="Henrissat B."/>
            <person name="Matheny P.B."/>
            <person name="Labbe J."/>
            <person name="Martin F."/>
        </authorList>
    </citation>
    <scope>NUCLEOTIDE SEQUENCE</scope>
    <source>
        <strain evidence="1">EC-137</strain>
    </source>
</reference>
<name>A0ACB8QYV5_9AGAM</name>
<dbReference type="EMBL" id="MU273466">
    <property type="protein sequence ID" value="KAI0037061.1"/>
    <property type="molecule type" value="Genomic_DNA"/>
</dbReference>
<proteinExistence type="predicted"/>
<organism evidence="1 2">
    <name type="scientific">Vararia minispora EC-137</name>
    <dbReference type="NCBI Taxonomy" id="1314806"/>
    <lineage>
        <taxon>Eukaryota</taxon>
        <taxon>Fungi</taxon>
        <taxon>Dikarya</taxon>
        <taxon>Basidiomycota</taxon>
        <taxon>Agaricomycotina</taxon>
        <taxon>Agaricomycetes</taxon>
        <taxon>Russulales</taxon>
        <taxon>Lachnocladiaceae</taxon>
        <taxon>Vararia</taxon>
    </lineage>
</organism>
<accession>A0ACB8QYV5</accession>
<evidence type="ECO:0000313" key="1">
    <source>
        <dbReference type="EMBL" id="KAI0037061.1"/>
    </source>
</evidence>
<keyword evidence="2" id="KW-1185">Reference proteome</keyword>